<keyword evidence="6" id="KW-1185">Reference proteome</keyword>
<feature type="transmembrane region" description="Helical" evidence="4">
    <location>
        <begin position="12"/>
        <end position="32"/>
    </location>
</feature>
<evidence type="ECO:0000256" key="2">
    <source>
        <dbReference type="ARBA" id="ARBA00022989"/>
    </source>
</evidence>
<evidence type="ECO:0000256" key="4">
    <source>
        <dbReference type="SAM" id="Phobius"/>
    </source>
</evidence>
<sequence length="169" mass="18664">MYFMSMRYTSPTFVTAIINTIQSLTFIIAVVLRLEDADIRNARGIAEVLGTLISCIGAIIITSYRGPAVHSLEGSPIHIRSSSNAHENWLKGSILAVASCILWTFCFFSILGSAIVIIGLYLLLWGKGKDQYVNKSQLPSCAAKDVEKELKIQTEALAEREMPCEERHA</sequence>
<keyword evidence="3 4" id="KW-0472">Membrane</keyword>
<evidence type="ECO:0000313" key="6">
    <source>
        <dbReference type="Proteomes" id="UP000593562"/>
    </source>
</evidence>
<dbReference type="GO" id="GO:0022857">
    <property type="term" value="F:transmembrane transporter activity"/>
    <property type="evidence" value="ECO:0007669"/>
    <property type="project" value="InterPro"/>
</dbReference>
<feature type="transmembrane region" description="Helical" evidence="4">
    <location>
        <begin position="94"/>
        <end position="125"/>
    </location>
</feature>
<name>A0A7J7CY83_TRIWF</name>
<dbReference type="InterPro" id="IPR030184">
    <property type="entry name" value="WAT1-related"/>
</dbReference>
<evidence type="ECO:0000256" key="3">
    <source>
        <dbReference type="ARBA" id="ARBA00023136"/>
    </source>
</evidence>
<dbReference type="InParanoid" id="A0A7J7CY83"/>
<reference evidence="5 6" key="1">
    <citation type="journal article" date="2020" name="Nat. Commun.">
        <title>Genome of Tripterygium wilfordii and identification of cytochrome P450 involved in triptolide biosynthesis.</title>
        <authorList>
            <person name="Tu L."/>
            <person name="Su P."/>
            <person name="Zhang Z."/>
            <person name="Gao L."/>
            <person name="Wang J."/>
            <person name="Hu T."/>
            <person name="Zhou J."/>
            <person name="Zhang Y."/>
            <person name="Zhao Y."/>
            <person name="Liu Y."/>
            <person name="Song Y."/>
            <person name="Tong Y."/>
            <person name="Lu Y."/>
            <person name="Yang J."/>
            <person name="Xu C."/>
            <person name="Jia M."/>
            <person name="Peters R.J."/>
            <person name="Huang L."/>
            <person name="Gao W."/>
        </authorList>
    </citation>
    <scope>NUCLEOTIDE SEQUENCE [LARGE SCALE GENOMIC DNA]</scope>
    <source>
        <strain evidence="6">cv. XIE 37</strain>
        <tissue evidence="5">Leaf</tissue>
    </source>
</reference>
<comment type="caution">
    <text evidence="5">The sequence shown here is derived from an EMBL/GenBank/DDBJ whole genome shotgun (WGS) entry which is preliminary data.</text>
</comment>
<feature type="transmembrane region" description="Helical" evidence="4">
    <location>
        <begin position="44"/>
        <end position="64"/>
    </location>
</feature>
<evidence type="ECO:0000256" key="1">
    <source>
        <dbReference type="ARBA" id="ARBA00022692"/>
    </source>
</evidence>
<keyword evidence="2 4" id="KW-1133">Transmembrane helix</keyword>
<proteinExistence type="predicted"/>
<protein>
    <recommendedName>
        <fullName evidence="7">WAT1-related protein</fullName>
    </recommendedName>
</protein>
<dbReference type="EMBL" id="JAAARO010000012">
    <property type="protein sequence ID" value="KAF5738919.1"/>
    <property type="molecule type" value="Genomic_DNA"/>
</dbReference>
<gene>
    <name evidence="5" type="ORF">HS088_TW12G00115</name>
</gene>
<organism evidence="5 6">
    <name type="scientific">Tripterygium wilfordii</name>
    <name type="common">Thunder God vine</name>
    <dbReference type="NCBI Taxonomy" id="458696"/>
    <lineage>
        <taxon>Eukaryota</taxon>
        <taxon>Viridiplantae</taxon>
        <taxon>Streptophyta</taxon>
        <taxon>Embryophyta</taxon>
        <taxon>Tracheophyta</taxon>
        <taxon>Spermatophyta</taxon>
        <taxon>Magnoliopsida</taxon>
        <taxon>eudicotyledons</taxon>
        <taxon>Gunneridae</taxon>
        <taxon>Pentapetalae</taxon>
        <taxon>rosids</taxon>
        <taxon>fabids</taxon>
        <taxon>Celastrales</taxon>
        <taxon>Celastraceae</taxon>
        <taxon>Tripterygium</taxon>
    </lineage>
</organism>
<accession>A0A7J7CY83</accession>
<dbReference type="PANTHER" id="PTHR31218">
    <property type="entry name" value="WAT1-RELATED PROTEIN"/>
    <property type="match status" value="1"/>
</dbReference>
<evidence type="ECO:0000313" key="5">
    <source>
        <dbReference type="EMBL" id="KAF5738919.1"/>
    </source>
</evidence>
<dbReference type="Proteomes" id="UP000593562">
    <property type="component" value="Unassembled WGS sequence"/>
</dbReference>
<dbReference type="AlphaFoldDB" id="A0A7J7CY83"/>
<dbReference type="GO" id="GO:0016020">
    <property type="term" value="C:membrane"/>
    <property type="evidence" value="ECO:0007669"/>
    <property type="project" value="InterPro"/>
</dbReference>
<keyword evidence="1 4" id="KW-0812">Transmembrane</keyword>
<evidence type="ECO:0008006" key="7">
    <source>
        <dbReference type="Google" id="ProtNLM"/>
    </source>
</evidence>